<feature type="domain" description="C2H2-type" evidence="12">
    <location>
        <begin position="14"/>
        <end position="43"/>
    </location>
</feature>
<evidence type="ECO:0000256" key="1">
    <source>
        <dbReference type="ARBA" id="ARBA00004123"/>
    </source>
</evidence>
<dbReference type="FunFam" id="3.30.160.60:FF:001156">
    <property type="entry name" value="Zinc finger protein 407"/>
    <property type="match status" value="1"/>
</dbReference>
<evidence type="ECO:0000256" key="6">
    <source>
        <dbReference type="ARBA" id="ARBA00022833"/>
    </source>
</evidence>
<evidence type="ECO:0000259" key="12">
    <source>
        <dbReference type="PROSITE" id="PS50157"/>
    </source>
</evidence>
<keyword evidence="9" id="KW-0804">Transcription</keyword>
<reference evidence="13" key="1">
    <citation type="journal article" date="2023" name="Insect Mol. Biol.">
        <title>Genome sequencing provides insights into the evolution of gene families encoding plant cell wall-degrading enzymes in longhorned beetles.</title>
        <authorList>
            <person name="Shin N.R."/>
            <person name="Okamura Y."/>
            <person name="Kirsch R."/>
            <person name="Pauchet Y."/>
        </authorList>
    </citation>
    <scope>NUCLEOTIDE SEQUENCE</scope>
    <source>
        <strain evidence="13">RBIC_L_NR</strain>
    </source>
</reference>
<dbReference type="InterPro" id="IPR050589">
    <property type="entry name" value="Ikaros_C2H2-ZF"/>
</dbReference>
<evidence type="ECO:0000313" key="14">
    <source>
        <dbReference type="Proteomes" id="UP001162156"/>
    </source>
</evidence>
<evidence type="ECO:0000256" key="8">
    <source>
        <dbReference type="ARBA" id="ARBA00023125"/>
    </source>
</evidence>
<keyword evidence="4" id="KW-0677">Repeat</keyword>
<evidence type="ECO:0000313" key="13">
    <source>
        <dbReference type="EMBL" id="KAJ8939914.1"/>
    </source>
</evidence>
<keyword evidence="7" id="KW-0805">Transcription regulation</keyword>
<evidence type="ECO:0000256" key="3">
    <source>
        <dbReference type="ARBA" id="ARBA00022723"/>
    </source>
</evidence>
<dbReference type="GO" id="GO:0003700">
    <property type="term" value="F:DNA-binding transcription factor activity"/>
    <property type="evidence" value="ECO:0007669"/>
    <property type="project" value="TreeGrafter"/>
</dbReference>
<dbReference type="InterPro" id="IPR013087">
    <property type="entry name" value="Znf_C2H2_type"/>
</dbReference>
<dbReference type="GO" id="GO:0000978">
    <property type="term" value="F:RNA polymerase II cis-regulatory region sequence-specific DNA binding"/>
    <property type="evidence" value="ECO:0007669"/>
    <property type="project" value="TreeGrafter"/>
</dbReference>
<keyword evidence="5 11" id="KW-0863">Zinc-finger</keyword>
<keyword evidence="10" id="KW-0539">Nucleus</keyword>
<dbReference type="AlphaFoldDB" id="A0AAV8XNI7"/>
<dbReference type="Gene3D" id="3.30.160.60">
    <property type="entry name" value="Classic Zinc Finger"/>
    <property type="match status" value="2"/>
</dbReference>
<comment type="similarity">
    <text evidence="2">Belongs to the krueppel C2H2-type zinc-finger protein family.</text>
</comment>
<keyword evidence="3" id="KW-0479">Metal-binding</keyword>
<comment type="subcellular location">
    <subcellularLocation>
        <location evidence="1">Nucleus</location>
    </subcellularLocation>
</comment>
<keyword evidence="6" id="KW-0862">Zinc</keyword>
<dbReference type="PANTHER" id="PTHR24404">
    <property type="entry name" value="ZINC FINGER PROTEIN"/>
    <property type="match status" value="1"/>
</dbReference>
<accession>A0AAV8XNI7</accession>
<organism evidence="13 14">
    <name type="scientific">Rhamnusium bicolor</name>
    <dbReference type="NCBI Taxonomy" id="1586634"/>
    <lineage>
        <taxon>Eukaryota</taxon>
        <taxon>Metazoa</taxon>
        <taxon>Ecdysozoa</taxon>
        <taxon>Arthropoda</taxon>
        <taxon>Hexapoda</taxon>
        <taxon>Insecta</taxon>
        <taxon>Pterygota</taxon>
        <taxon>Neoptera</taxon>
        <taxon>Endopterygota</taxon>
        <taxon>Coleoptera</taxon>
        <taxon>Polyphaga</taxon>
        <taxon>Cucujiformia</taxon>
        <taxon>Chrysomeloidea</taxon>
        <taxon>Cerambycidae</taxon>
        <taxon>Lepturinae</taxon>
        <taxon>Rhagiini</taxon>
        <taxon>Rhamnusium</taxon>
    </lineage>
</organism>
<dbReference type="PANTHER" id="PTHR24404:SF114">
    <property type="entry name" value="KLUMPFUSS, ISOFORM B-RELATED"/>
    <property type="match status" value="1"/>
</dbReference>
<evidence type="ECO:0000256" key="9">
    <source>
        <dbReference type="ARBA" id="ARBA00023163"/>
    </source>
</evidence>
<sequence length="76" mass="9112">MIEKVYIMTSDGHFSCRMCEKSFKWKGSLTRHMKYECATAERSFECNYCDHKFTQNTNLLRHMRLKVCLKANKSHK</sequence>
<proteinExistence type="inferred from homology"/>
<comment type="caution">
    <text evidence="13">The sequence shown here is derived from an EMBL/GenBank/DDBJ whole genome shotgun (WGS) entry which is preliminary data.</text>
</comment>
<dbReference type="EMBL" id="JANEYF010003032">
    <property type="protein sequence ID" value="KAJ8939914.1"/>
    <property type="molecule type" value="Genomic_DNA"/>
</dbReference>
<gene>
    <name evidence="13" type="ORF">NQ314_010954</name>
</gene>
<dbReference type="Pfam" id="PF00096">
    <property type="entry name" value="zf-C2H2"/>
    <property type="match status" value="2"/>
</dbReference>
<evidence type="ECO:0000256" key="7">
    <source>
        <dbReference type="ARBA" id="ARBA00023015"/>
    </source>
</evidence>
<dbReference type="Proteomes" id="UP001162156">
    <property type="component" value="Unassembled WGS sequence"/>
</dbReference>
<name>A0AAV8XNI7_9CUCU</name>
<dbReference type="GO" id="GO:0005634">
    <property type="term" value="C:nucleus"/>
    <property type="evidence" value="ECO:0007669"/>
    <property type="project" value="UniProtKB-SubCell"/>
</dbReference>
<dbReference type="GO" id="GO:0006357">
    <property type="term" value="P:regulation of transcription by RNA polymerase II"/>
    <property type="evidence" value="ECO:0007669"/>
    <property type="project" value="TreeGrafter"/>
</dbReference>
<dbReference type="PROSITE" id="PS50157">
    <property type="entry name" value="ZINC_FINGER_C2H2_2"/>
    <property type="match status" value="2"/>
</dbReference>
<evidence type="ECO:0000256" key="4">
    <source>
        <dbReference type="ARBA" id="ARBA00022737"/>
    </source>
</evidence>
<keyword evidence="14" id="KW-1185">Reference proteome</keyword>
<dbReference type="InterPro" id="IPR036236">
    <property type="entry name" value="Znf_C2H2_sf"/>
</dbReference>
<dbReference type="SMART" id="SM00355">
    <property type="entry name" value="ZnF_C2H2"/>
    <property type="match status" value="2"/>
</dbReference>
<evidence type="ECO:0000256" key="10">
    <source>
        <dbReference type="ARBA" id="ARBA00023242"/>
    </source>
</evidence>
<dbReference type="SUPFAM" id="SSF57667">
    <property type="entry name" value="beta-beta-alpha zinc fingers"/>
    <property type="match status" value="1"/>
</dbReference>
<evidence type="ECO:0000256" key="11">
    <source>
        <dbReference type="PROSITE-ProRule" id="PRU00042"/>
    </source>
</evidence>
<dbReference type="GO" id="GO:0008270">
    <property type="term" value="F:zinc ion binding"/>
    <property type="evidence" value="ECO:0007669"/>
    <property type="project" value="UniProtKB-KW"/>
</dbReference>
<evidence type="ECO:0000256" key="5">
    <source>
        <dbReference type="ARBA" id="ARBA00022771"/>
    </source>
</evidence>
<keyword evidence="8" id="KW-0238">DNA-binding</keyword>
<feature type="domain" description="C2H2-type" evidence="12">
    <location>
        <begin position="44"/>
        <end position="76"/>
    </location>
</feature>
<evidence type="ECO:0000256" key="2">
    <source>
        <dbReference type="ARBA" id="ARBA00006991"/>
    </source>
</evidence>
<protein>
    <recommendedName>
        <fullName evidence="12">C2H2-type domain-containing protein</fullName>
    </recommendedName>
</protein>